<dbReference type="AlphaFoldDB" id="A0A6N4R9H5"/>
<dbReference type="EMBL" id="VAFM01000002">
    <property type="protein sequence ID" value="TKW60757.1"/>
    <property type="molecule type" value="Genomic_DNA"/>
</dbReference>
<accession>A0A6N4R9H5</accession>
<proteinExistence type="predicted"/>
<name>A0A6N4R9H5_BLAVI</name>
<evidence type="ECO:0000313" key="1">
    <source>
        <dbReference type="EMBL" id="TKW60757.1"/>
    </source>
</evidence>
<dbReference type="Proteomes" id="UP000320948">
    <property type="component" value="Unassembled WGS sequence"/>
</dbReference>
<comment type="caution">
    <text evidence="1">The sequence shown here is derived from an EMBL/GenBank/DDBJ whole genome shotgun (WGS) entry which is preliminary data.</text>
</comment>
<reference evidence="1 2" key="1">
    <citation type="journal article" date="2017" name="Nat. Commun.">
        <title>In situ click chemistry generation of cyclooxygenase-2 inhibitors.</title>
        <authorList>
            <person name="Bhardwaj A."/>
            <person name="Kaur J."/>
            <person name="Wuest M."/>
            <person name="Wuest F."/>
        </authorList>
    </citation>
    <scope>NUCLEOTIDE SEQUENCE [LARGE SCALE GENOMIC DNA]</scope>
    <source>
        <strain evidence="1">S2_018_000_R2_106</strain>
    </source>
</reference>
<protein>
    <submittedName>
        <fullName evidence="1">Uncharacterized protein</fullName>
    </submittedName>
</protein>
<organism evidence="1 2">
    <name type="scientific">Blastochloris viridis</name>
    <name type="common">Rhodopseudomonas viridis</name>
    <dbReference type="NCBI Taxonomy" id="1079"/>
    <lineage>
        <taxon>Bacteria</taxon>
        <taxon>Pseudomonadati</taxon>
        <taxon>Pseudomonadota</taxon>
        <taxon>Alphaproteobacteria</taxon>
        <taxon>Hyphomicrobiales</taxon>
        <taxon>Blastochloridaceae</taxon>
        <taxon>Blastochloris</taxon>
    </lineage>
</organism>
<evidence type="ECO:0000313" key="2">
    <source>
        <dbReference type="Proteomes" id="UP000320948"/>
    </source>
</evidence>
<sequence length="102" mass="10643">MLNFSSPLTFESLTGISAADLLKAVNKSCASGAAMHPEALKAVVFRLTILSRDLSLKQHERDASAEMASMLANAALKTYGSRSTFGSELLAGVQAIAGRSVA</sequence>
<gene>
    <name evidence="1" type="ORF">DI628_07635</name>
</gene>